<feature type="domain" description="Transglutaminase-like" evidence="3">
    <location>
        <begin position="247"/>
        <end position="310"/>
    </location>
</feature>
<dbReference type="SUPFAM" id="SSF54001">
    <property type="entry name" value="Cysteine proteinases"/>
    <property type="match status" value="1"/>
</dbReference>
<dbReference type="InterPro" id="IPR038765">
    <property type="entry name" value="Papain-like_cys_pep_sf"/>
</dbReference>
<keyword evidence="2" id="KW-1133">Transmembrane helix</keyword>
<keyword evidence="2" id="KW-0812">Transmembrane</keyword>
<sequence>MRFIFLKLPSLITRTLFYLAVFLSPVLGVWLASSLVAYVNGPKLLTVFSGILLFPLVPILWDMRGRKRQKAPSILTWGDRIVLRTLLLNLAFLFLLLILRPQTSFLALSTRGDWFLDGMQGPQAELTRKGLFTLASGLEGLYLRFHNNPFDQYADTTQVRPQPAPSTRPAGQDKGWPWTGAELHPAVIGMPPSAETSIASVARYIASQEKNPMLRIKALHDYVADRIAYDAPNYFAGNYPPQDAETVFHRRVAVCAGYAKLLEALGQAIGEEIVYVTGDSRNSTSDLEGQSHAWNAAKINGQWYLIDPTWNSGYVDRESGFTKAYKTDYLFPPPEVMGISHFPEDQAWQLRPQPITRGEFLRQPMMKAQFFAEGMKLVAPMRSQSDTHQTAVIQLQNPNQRWLLPSYSLKSSTQAEHCLESATQGPQITCSLPGPGAYEVSLFSGDEQYGEFVYVGQVEFNRR</sequence>
<feature type="transmembrane region" description="Helical" evidence="2">
    <location>
        <begin position="16"/>
        <end position="38"/>
    </location>
</feature>
<name>A0ABV0KAF5_9CYAN</name>
<dbReference type="Proteomes" id="UP001482513">
    <property type="component" value="Unassembled WGS sequence"/>
</dbReference>
<keyword evidence="5" id="KW-1185">Reference proteome</keyword>
<dbReference type="Gene3D" id="3.10.620.30">
    <property type="match status" value="1"/>
</dbReference>
<dbReference type="RefSeq" id="WP_190695142.1">
    <property type="nucleotide sequence ID" value="NZ_JAMPKX010000012.1"/>
</dbReference>
<feature type="region of interest" description="Disordered" evidence="1">
    <location>
        <begin position="156"/>
        <end position="175"/>
    </location>
</feature>
<evidence type="ECO:0000313" key="5">
    <source>
        <dbReference type="Proteomes" id="UP001482513"/>
    </source>
</evidence>
<proteinExistence type="predicted"/>
<dbReference type="SMART" id="SM00460">
    <property type="entry name" value="TGc"/>
    <property type="match status" value="1"/>
</dbReference>
<protein>
    <submittedName>
        <fullName evidence="4">Transglutaminase</fullName>
    </submittedName>
</protein>
<evidence type="ECO:0000256" key="2">
    <source>
        <dbReference type="SAM" id="Phobius"/>
    </source>
</evidence>
<keyword evidence="2" id="KW-0472">Membrane</keyword>
<dbReference type="EMBL" id="JAMPKX010000012">
    <property type="protein sequence ID" value="MEP0949535.1"/>
    <property type="molecule type" value="Genomic_DNA"/>
</dbReference>
<reference evidence="4 5" key="1">
    <citation type="submission" date="2022-04" db="EMBL/GenBank/DDBJ databases">
        <title>Positive selection, recombination, and allopatry shape intraspecific diversity of widespread and dominant cyanobacteria.</title>
        <authorList>
            <person name="Wei J."/>
            <person name="Shu W."/>
            <person name="Hu C."/>
        </authorList>
    </citation>
    <scope>NUCLEOTIDE SEQUENCE [LARGE SCALE GENOMIC DNA]</scope>
    <source>
        <strain evidence="4 5">DQ-A4</strain>
    </source>
</reference>
<evidence type="ECO:0000313" key="4">
    <source>
        <dbReference type="EMBL" id="MEP0949535.1"/>
    </source>
</evidence>
<dbReference type="Pfam" id="PF01841">
    <property type="entry name" value="Transglut_core"/>
    <property type="match status" value="1"/>
</dbReference>
<dbReference type="InterPro" id="IPR052557">
    <property type="entry name" value="CAP/Cytokinesis_protein"/>
</dbReference>
<feature type="transmembrane region" description="Helical" evidence="2">
    <location>
        <begin position="81"/>
        <end position="99"/>
    </location>
</feature>
<feature type="transmembrane region" description="Helical" evidence="2">
    <location>
        <begin position="44"/>
        <end position="61"/>
    </location>
</feature>
<accession>A0ABV0KAF5</accession>
<dbReference type="InterPro" id="IPR002931">
    <property type="entry name" value="Transglutaminase-like"/>
</dbReference>
<gene>
    <name evidence="4" type="ORF">NC992_21835</name>
</gene>
<dbReference type="PANTHER" id="PTHR46333:SF2">
    <property type="entry name" value="CYTOKINESIS PROTEIN 3"/>
    <property type="match status" value="1"/>
</dbReference>
<comment type="caution">
    <text evidence="4">The sequence shown here is derived from an EMBL/GenBank/DDBJ whole genome shotgun (WGS) entry which is preliminary data.</text>
</comment>
<organism evidence="4 5">
    <name type="scientific">Leptolyngbya subtilissima DQ-A4</name>
    <dbReference type="NCBI Taxonomy" id="2933933"/>
    <lineage>
        <taxon>Bacteria</taxon>
        <taxon>Bacillati</taxon>
        <taxon>Cyanobacteriota</taxon>
        <taxon>Cyanophyceae</taxon>
        <taxon>Leptolyngbyales</taxon>
        <taxon>Leptolyngbyaceae</taxon>
        <taxon>Leptolyngbya group</taxon>
        <taxon>Leptolyngbya</taxon>
    </lineage>
</organism>
<dbReference type="PANTHER" id="PTHR46333">
    <property type="entry name" value="CYTOKINESIS PROTEIN 3"/>
    <property type="match status" value="1"/>
</dbReference>
<evidence type="ECO:0000256" key="1">
    <source>
        <dbReference type="SAM" id="MobiDB-lite"/>
    </source>
</evidence>
<evidence type="ECO:0000259" key="3">
    <source>
        <dbReference type="SMART" id="SM00460"/>
    </source>
</evidence>